<reference evidence="9 10" key="1">
    <citation type="journal article" date="2015" name="MBio">
        <title>Genome-Resolved Metagenomic Analysis Reveals Roles for Candidate Phyla and Other Microbial Community Members in Biogeochemical Transformations in Oil Reservoirs.</title>
        <authorList>
            <person name="Hu P."/>
            <person name="Tom L."/>
            <person name="Singh A."/>
            <person name="Thomas B.C."/>
            <person name="Baker B.J."/>
            <person name="Piceno Y.M."/>
            <person name="Andersen G.L."/>
            <person name="Banfield J.F."/>
        </authorList>
    </citation>
    <scope>NUCLEOTIDE SEQUENCE [LARGE SCALE GENOMIC DNA]</scope>
    <source>
        <strain evidence="9">46_16</strain>
    </source>
</reference>
<proteinExistence type="inferred from homology"/>
<keyword evidence="3 7" id="KW-0378">Hydrolase</keyword>
<gene>
    <name evidence="7" type="primary">hutI</name>
    <name evidence="9" type="ORF">XD73_1232</name>
</gene>
<dbReference type="InterPro" id="IPR005920">
    <property type="entry name" value="HutI"/>
</dbReference>
<comment type="function">
    <text evidence="7">Catalyzes the hydrolytic cleavage of the carbon-nitrogen bond in imidazolone-5-propanoate to yield N-formimidoyl-L-glutamate. It is the third step in the universal histidine degradation pathway.</text>
</comment>
<comment type="pathway">
    <text evidence="7">Amino-acid degradation; L-histidine degradation into L-glutamate; N-formimidoyl-L-glutamate from L-histidine: step 3/3.</text>
</comment>
<comment type="similarity">
    <text evidence="7">Belongs to the metallo-dependent hydrolases superfamily. HutI family.</text>
</comment>
<feature type="binding site" evidence="7">
    <location>
        <position position="84"/>
    </location>
    <ligand>
        <name>Zn(2+)</name>
        <dbReference type="ChEBI" id="CHEBI:29105"/>
    </ligand>
</feature>
<dbReference type="GO" id="GO:0050480">
    <property type="term" value="F:imidazolonepropionase activity"/>
    <property type="evidence" value="ECO:0007669"/>
    <property type="project" value="UniProtKB-UniRule"/>
</dbReference>
<evidence type="ECO:0000259" key="8">
    <source>
        <dbReference type="Pfam" id="PF01979"/>
    </source>
</evidence>
<dbReference type="Gene3D" id="3.20.20.140">
    <property type="entry name" value="Metal-dependent hydrolases"/>
    <property type="match status" value="1"/>
</dbReference>
<keyword evidence="7" id="KW-0963">Cytoplasm</keyword>
<dbReference type="PANTHER" id="PTHR42752:SF1">
    <property type="entry name" value="IMIDAZOLONEPROPIONASE-RELATED"/>
    <property type="match status" value="1"/>
</dbReference>
<dbReference type="InterPro" id="IPR011059">
    <property type="entry name" value="Metal-dep_hydrolase_composite"/>
</dbReference>
<feature type="binding site" evidence="7">
    <location>
        <position position="82"/>
    </location>
    <ligand>
        <name>Fe(3+)</name>
        <dbReference type="ChEBI" id="CHEBI:29034"/>
    </ligand>
</feature>
<dbReference type="InterPro" id="IPR032466">
    <property type="entry name" value="Metal_Hydrolase"/>
</dbReference>
<feature type="binding site" evidence="7">
    <location>
        <position position="154"/>
    </location>
    <ligand>
        <name>4-imidazolone-5-propanoate</name>
        <dbReference type="ChEBI" id="CHEBI:77893"/>
    </ligand>
</feature>
<dbReference type="InterPro" id="IPR006680">
    <property type="entry name" value="Amidohydro-rel"/>
</dbReference>
<dbReference type="HAMAP" id="MF_00372">
    <property type="entry name" value="HutI"/>
    <property type="match status" value="1"/>
</dbReference>
<evidence type="ECO:0000256" key="2">
    <source>
        <dbReference type="ARBA" id="ARBA00022723"/>
    </source>
</evidence>
<keyword evidence="4 7" id="KW-0369">Histidine metabolism</keyword>
<dbReference type="GO" id="GO:0005737">
    <property type="term" value="C:cytoplasm"/>
    <property type="evidence" value="ECO:0007669"/>
    <property type="project" value="UniProtKB-SubCell"/>
</dbReference>
<dbReference type="FunFam" id="3.20.20.140:FF:000007">
    <property type="entry name" value="Imidazolonepropionase"/>
    <property type="match status" value="1"/>
</dbReference>
<dbReference type="Gene3D" id="2.30.40.10">
    <property type="entry name" value="Urease, subunit C, domain 1"/>
    <property type="match status" value="1"/>
</dbReference>
<dbReference type="PATRIC" id="fig|167964.4.peg.1344"/>
<feature type="binding site" evidence="7">
    <location>
        <position position="82"/>
    </location>
    <ligand>
        <name>Zn(2+)</name>
        <dbReference type="ChEBI" id="CHEBI:29105"/>
    </ligand>
</feature>
<evidence type="ECO:0000256" key="7">
    <source>
        <dbReference type="HAMAP-Rule" id="MF_00372"/>
    </source>
</evidence>
<feature type="binding site" evidence="7">
    <location>
        <position position="334"/>
    </location>
    <ligand>
        <name>Fe(3+)</name>
        <dbReference type="ChEBI" id="CHEBI:29034"/>
    </ligand>
</feature>
<evidence type="ECO:0000313" key="10">
    <source>
        <dbReference type="Proteomes" id="UP000064249"/>
    </source>
</evidence>
<comment type="subcellular location">
    <subcellularLocation>
        <location evidence="7">Cytoplasm</location>
    </subcellularLocation>
</comment>
<feature type="binding site" evidence="7">
    <location>
        <position position="154"/>
    </location>
    <ligand>
        <name>N-formimidoyl-L-glutamate</name>
        <dbReference type="ChEBI" id="CHEBI:58928"/>
    </ligand>
</feature>
<evidence type="ECO:0000256" key="4">
    <source>
        <dbReference type="ARBA" id="ARBA00022808"/>
    </source>
</evidence>
<dbReference type="CDD" id="cd01296">
    <property type="entry name" value="Imidazolone-5PH"/>
    <property type="match status" value="1"/>
</dbReference>
<dbReference type="GO" id="GO:0019557">
    <property type="term" value="P:L-histidine catabolic process to glutamate and formate"/>
    <property type="evidence" value="ECO:0007669"/>
    <property type="project" value="UniProtKB-UniPathway"/>
</dbReference>
<keyword evidence="5 7" id="KW-0862">Zinc</keyword>
<dbReference type="PANTHER" id="PTHR42752">
    <property type="entry name" value="IMIDAZOLONEPROPIONASE"/>
    <property type="match status" value="1"/>
</dbReference>
<dbReference type="EC" id="3.5.2.7" evidence="1 7"/>
<keyword evidence="6 7" id="KW-0408">Iron</keyword>
<feature type="binding site" evidence="7">
    <location>
        <position position="84"/>
    </location>
    <ligand>
        <name>Fe(3+)</name>
        <dbReference type="ChEBI" id="CHEBI:29034"/>
    </ligand>
</feature>
<evidence type="ECO:0000313" key="9">
    <source>
        <dbReference type="EMBL" id="KUK45894.1"/>
    </source>
</evidence>
<dbReference type="EMBL" id="LGFU01000121">
    <property type="protein sequence ID" value="KUK45894.1"/>
    <property type="molecule type" value="Genomic_DNA"/>
</dbReference>
<feature type="binding site" evidence="7">
    <location>
        <position position="91"/>
    </location>
    <ligand>
        <name>4-imidazolone-5-propanoate</name>
        <dbReference type="ChEBI" id="CHEBI:77893"/>
    </ligand>
</feature>
<feature type="binding site" evidence="7">
    <location>
        <position position="259"/>
    </location>
    <ligand>
        <name>Fe(3+)</name>
        <dbReference type="ChEBI" id="CHEBI:29034"/>
    </ligand>
</feature>
<evidence type="ECO:0000256" key="5">
    <source>
        <dbReference type="ARBA" id="ARBA00022833"/>
    </source>
</evidence>
<keyword evidence="2 7" id="KW-0479">Metal-binding</keyword>
<name>A0A101FWR3_9CHLR</name>
<dbReference type="SUPFAM" id="SSF51338">
    <property type="entry name" value="Composite domain of metallo-dependent hydrolases"/>
    <property type="match status" value="1"/>
</dbReference>
<evidence type="ECO:0000256" key="1">
    <source>
        <dbReference type="ARBA" id="ARBA00012864"/>
    </source>
</evidence>
<dbReference type="GO" id="GO:0005506">
    <property type="term" value="F:iron ion binding"/>
    <property type="evidence" value="ECO:0007669"/>
    <property type="project" value="UniProtKB-UniRule"/>
</dbReference>
<feature type="binding site" evidence="7">
    <location>
        <position position="334"/>
    </location>
    <ligand>
        <name>Zn(2+)</name>
        <dbReference type="ChEBI" id="CHEBI:29105"/>
    </ligand>
</feature>
<feature type="binding site" evidence="7">
    <location>
        <position position="262"/>
    </location>
    <ligand>
        <name>4-imidazolone-5-propanoate</name>
        <dbReference type="ChEBI" id="CHEBI:77893"/>
    </ligand>
</feature>
<evidence type="ECO:0000256" key="3">
    <source>
        <dbReference type="ARBA" id="ARBA00022801"/>
    </source>
</evidence>
<dbReference type="Proteomes" id="UP000064249">
    <property type="component" value="Unassembled WGS sequence"/>
</dbReference>
<dbReference type="GO" id="GO:0019556">
    <property type="term" value="P:L-histidine catabolic process to glutamate and formamide"/>
    <property type="evidence" value="ECO:0007669"/>
    <property type="project" value="UniProtKB-UniRule"/>
</dbReference>
<feature type="binding site" evidence="7">
    <location>
        <position position="336"/>
    </location>
    <ligand>
        <name>N-formimidoyl-L-glutamate</name>
        <dbReference type="ChEBI" id="CHEBI:58928"/>
    </ligand>
</feature>
<feature type="binding site" evidence="7">
    <location>
        <position position="187"/>
    </location>
    <ligand>
        <name>4-imidazolone-5-propanoate</name>
        <dbReference type="ChEBI" id="CHEBI:77893"/>
    </ligand>
</feature>
<feature type="domain" description="Amidohydrolase-related" evidence="8">
    <location>
        <begin position="73"/>
        <end position="419"/>
    </location>
</feature>
<sequence length="425" mass="46686">MNNEKRYNFILHNASQLLTLAGGPQRGSRLGELGILENSAVAIREGVIAAVGELGELQQNFPSFSKLDAERRVVMPGFVDPHTHLVWAGDRAGEFDLRLQGKTYMEILNAGGGIISTVRATRSASLEDLINQTRRRAQLAFSHGTTTMEVKTGYGLTFESELKQLQAILKLNEEGPLELLPTFMAAHAVPPEYKGRTDAYVSLVCDEMIPALYHWWQDHYPQRALPFVDVFCEKDVFDLEQSRRILRTAKKMGFPLKIHVDEFESLGGAQLAAELGAVSADHLVKTLPQDIEVLSKSNTVAVSLPGTPFGLNEDNYTPAKALIEKDAILALATDINPGTSWCESMQFILALACRKMNLTPAQTIAAVTINAAAALGQQLRIGSIEIGKQADLLILDVDDYRHLGYRFGINLVSTVIKQGSVYPVK</sequence>
<comment type="catalytic activity">
    <reaction evidence="7">
        <text>4-imidazolone-5-propanoate + H2O = N-formimidoyl-L-glutamate</text>
        <dbReference type="Rhea" id="RHEA:23660"/>
        <dbReference type="ChEBI" id="CHEBI:15377"/>
        <dbReference type="ChEBI" id="CHEBI:58928"/>
        <dbReference type="ChEBI" id="CHEBI:77893"/>
        <dbReference type="EC" id="3.5.2.7"/>
    </reaction>
</comment>
<dbReference type="UniPathway" id="UPA00379">
    <property type="reaction ID" value="UER00551"/>
</dbReference>
<feature type="binding site" evidence="7">
    <location>
        <position position="259"/>
    </location>
    <ligand>
        <name>Zn(2+)</name>
        <dbReference type="ChEBI" id="CHEBI:29105"/>
    </ligand>
</feature>
<dbReference type="SUPFAM" id="SSF51556">
    <property type="entry name" value="Metallo-dependent hydrolases"/>
    <property type="match status" value="1"/>
</dbReference>
<dbReference type="NCBIfam" id="TIGR01224">
    <property type="entry name" value="hutI"/>
    <property type="match status" value="1"/>
</dbReference>
<feature type="binding site" evidence="7">
    <location>
        <position position="339"/>
    </location>
    <ligand>
        <name>4-imidazolone-5-propanoate</name>
        <dbReference type="ChEBI" id="CHEBI:77893"/>
    </ligand>
</feature>
<evidence type="ECO:0000256" key="6">
    <source>
        <dbReference type="ARBA" id="ARBA00023004"/>
    </source>
</evidence>
<accession>A0A101FWR3</accession>
<dbReference type="AlphaFoldDB" id="A0A101FWR3"/>
<protein>
    <recommendedName>
        <fullName evidence="1 7">Imidazolonepropionase</fullName>
        <ecNumber evidence="1 7">3.5.2.7</ecNumber>
    </recommendedName>
    <alternativeName>
        <fullName evidence="7">Imidazolone-5-propionate hydrolase</fullName>
    </alternativeName>
</protein>
<dbReference type="Pfam" id="PF01979">
    <property type="entry name" value="Amidohydro_1"/>
    <property type="match status" value="1"/>
</dbReference>
<dbReference type="GO" id="GO:0008270">
    <property type="term" value="F:zinc ion binding"/>
    <property type="evidence" value="ECO:0007669"/>
    <property type="project" value="UniProtKB-UniRule"/>
</dbReference>
<comment type="cofactor">
    <cofactor evidence="7">
        <name>Zn(2+)</name>
        <dbReference type="ChEBI" id="CHEBI:29105"/>
    </cofactor>
    <cofactor evidence="7">
        <name>Fe(3+)</name>
        <dbReference type="ChEBI" id="CHEBI:29034"/>
    </cofactor>
    <text evidence="7">Binds 1 zinc or iron ion per subunit.</text>
</comment>
<feature type="binding site" evidence="7">
    <location>
        <position position="338"/>
    </location>
    <ligand>
        <name>N-formimidoyl-L-glutamate</name>
        <dbReference type="ChEBI" id="CHEBI:58928"/>
    </ligand>
</feature>
<comment type="caution">
    <text evidence="9">The sequence shown here is derived from an EMBL/GenBank/DDBJ whole genome shotgun (WGS) entry which is preliminary data.</text>
</comment>
<organism evidence="9 10">
    <name type="scientific">Anaerolinea thermophila</name>
    <dbReference type="NCBI Taxonomy" id="167964"/>
    <lineage>
        <taxon>Bacteria</taxon>
        <taxon>Bacillati</taxon>
        <taxon>Chloroflexota</taxon>
        <taxon>Anaerolineae</taxon>
        <taxon>Anaerolineales</taxon>
        <taxon>Anaerolineaceae</taxon>
        <taxon>Anaerolinea</taxon>
    </lineage>
</organism>